<dbReference type="SUPFAM" id="SSF50182">
    <property type="entry name" value="Sm-like ribonucleoproteins"/>
    <property type="match status" value="1"/>
</dbReference>
<feature type="signal peptide" evidence="8">
    <location>
        <begin position="1"/>
        <end position="17"/>
    </location>
</feature>
<evidence type="ECO:0000256" key="1">
    <source>
        <dbReference type="ARBA" id="ARBA00004370"/>
    </source>
</evidence>
<dbReference type="GO" id="GO:0016020">
    <property type="term" value="C:membrane"/>
    <property type="evidence" value="ECO:0007669"/>
    <property type="project" value="UniProtKB-SubCell"/>
</dbReference>
<evidence type="ECO:0000256" key="6">
    <source>
        <dbReference type="SAM" id="MobiDB-lite"/>
    </source>
</evidence>
<reference evidence="10" key="1">
    <citation type="submission" date="2020-01" db="EMBL/GenBank/DDBJ databases">
        <authorList>
            <person name="Meier V. D."/>
            <person name="Meier V D."/>
        </authorList>
    </citation>
    <scope>NUCLEOTIDE SEQUENCE</scope>
    <source>
        <strain evidence="10">HLG_WM_MAG_04</strain>
    </source>
</reference>
<evidence type="ECO:0000256" key="8">
    <source>
        <dbReference type="SAM" id="SignalP"/>
    </source>
</evidence>
<feature type="region of interest" description="Disordered" evidence="6">
    <location>
        <begin position="579"/>
        <end position="599"/>
    </location>
</feature>
<keyword evidence="5" id="KW-0175">Coiled coil</keyword>
<evidence type="ECO:0000256" key="3">
    <source>
        <dbReference type="ARBA" id="ARBA00022989"/>
    </source>
</evidence>
<evidence type="ECO:0000256" key="2">
    <source>
        <dbReference type="ARBA" id="ARBA00022692"/>
    </source>
</evidence>
<sequence>MIRIVLFLIFSLGLLQAESNLTKEVNATLAEMIAAENKNNNNNAESLLLIEKALKQKKIEETKKLKREEEQRKIRAEKKRRKEERELRERIIVLINTKKELDAELKMENIWINQYSLYETYQNVSMRLEGIVDEIKIYKSQRHLNKVEKQEVKELEEEYQIVAGKITQLNEYKTDPFTELIKPIKLDAEPIITNPLDIITGMSYQKHLKTLKEDNNRKYISLSTAILKIKEKKLILQELALLSDNKMYVEELQRTQSKLKDFAYALEVFETSVETFIQKVSKINLNIDKGIKQEVKKSIITGIIILVLLLIFLLVKYLVRKYMSDNDLFYGINKVVNFMFIFMIFIILLFSYLENVENLMTILSFASAGIAIALKDWFMSLLGWFVILVSGSIHVGDRVKFVKDGVEYVGDIVDISVLRMTLHEDVTLTTIMLNKRSGRIVFIPNNYIFTDMIANYSHSGLKTVWDGAEFIITFDSNIAKAQAIAKEVTRKYSKGYTDMTRKQLNRLRSKYSVRNTGVEPRIFTVFEPYGMRVSAWYLTNSYATLTLRTTISVEIVSRIQQEDDIELALPSQSIYHKNKPQPRIELIDGQEPNENHKPT</sequence>
<evidence type="ECO:0000256" key="7">
    <source>
        <dbReference type="SAM" id="Phobius"/>
    </source>
</evidence>
<dbReference type="EMBL" id="CACVAX010000021">
    <property type="protein sequence ID" value="CAA6809135.1"/>
    <property type="molecule type" value="Genomic_DNA"/>
</dbReference>
<gene>
    <name evidence="10" type="ORF">HELGO_WM16001</name>
</gene>
<evidence type="ECO:0000259" key="9">
    <source>
        <dbReference type="Pfam" id="PF00924"/>
    </source>
</evidence>
<feature type="transmembrane region" description="Helical" evidence="7">
    <location>
        <begin position="299"/>
        <end position="319"/>
    </location>
</feature>
<keyword evidence="8" id="KW-0732">Signal</keyword>
<protein>
    <submittedName>
        <fullName evidence="10">MscS family mechanosensitive ion channel</fullName>
    </submittedName>
</protein>
<dbReference type="Gene3D" id="2.30.30.60">
    <property type="match status" value="1"/>
</dbReference>
<evidence type="ECO:0000256" key="5">
    <source>
        <dbReference type="SAM" id="Coils"/>
    </source>
</evidence>
<dbReference type="GO" id="GO:0008381">
    <property type="term" value="F:mechanosensitive monoatomic ion channel activity"/>
    <property type="evidence" value="ECO:0007669"/>
    <property type="project" value="UniProtKB-ARBA"/>
</dbReference>
<keyword evidence="4 7" id="KW-0472">Membrane</keyword>
<name>A0A6S6T2N8_9BACT</name>
<dbReference type="InterPro" id="IPR006685">
    <property type="entry name" value="MscS_channel_2nd"/>
</dbReference>
<feature type="coiled-coil region" evidence="5">
    <location>
        <begin position="138"/>
        <end position="172"/>
    </location>
</feature>
<proteinExistence type="predicted"/>
<dbReference type="InterPro" id="IPR023408">
    <property type="entry name" value="MscS_beta-dom_sf"/>
</dbReference>
<keyword evidence="3 7" id="KW-1133">Transmembrane helix</keyword>
<organism evidence="10">
    <name type="scientific">uncultured Sulfurovum sp</name>
    <dbReference type="NCBI Taxonomy" id="269237"/>
    <lineage>
        <taxon>Bacteria</taxon>
        <taxon>Pseudomonadati</taxon>
        <taxon>Campylobacterota</taxon>
        <taxon>Epsilonproteobacteria</taxon>
        <taxon>Campylobacterales</taxon>
        <taxon>Sulfurovaceae</taxon>
        <taxon>Sulfurovum</taxon>
        <taxon>environmental samples</taxon>
    </lineage>
</organism>
<feature type="domain" description="Mechanosensitive ion channel MscS" evidence="9">
    <location>
        <begin position="377"/>
        <end position="458"/>
    </location>
</feature>
<dbReference type="Pfam" id="PF00924">
    <property type="entry name" value="MS_channel_2nd"/>
    <property type="match status" value="1"/>
</dbReference>
<dbReference type="PANTHER" id="PTHR30566">
    <property type="entry name" value="YNAI-RELATED MECHANOSENSITIVE ION CHANNEL"/>
    <property type="match status" value="1"/>
</dbReference>
<dbReference type="PANTHER" id="PTHR30566:SF5">
    <property type="entry name" value="MECHANOSENSITIVE ION CHANNEL PROTEIN 1, MITOCHONDRIAL-RELATED"/>
    <property type="match status" value="1"/>
</dbReference>
<dbReference type="AlphaFoldDB" id="A0A6S6T2N8"/>
<feature type="transmembrane region" description="Helical" evidence="7">
    <location>
        <begin position="365"/>
        <end position="389"/>
    </location>
</feature>
<comment type="subcellular location">
    <subcellularLocation>
        <location evidence="1">Membrane</location>
    </subcellularLocation>
</comment>
<evidence type="ECO:0000313" key="10">
    <source>
        <dbReference type="EMBL" id="CAA6809135.1"/>
    </source>
</evidence>
<keyword evidence="2 7" id="KW-0812">Transmembrane</keyword>
<dbReference type="InterPro" id="IPR010920">
    <property type="entry name" value="LSM_dom_sf"/>
</dbReference>
<feature type="transmembrane region" description="Helical" evidence="7">
    <location>
        <begin position="331"/>
        <end position="353"/>
    </location>
</feature>
<evidence type="ECO:0000256" key="4">
    <source>
        <dbReference type="ARBA" id="ARBA00023136"/>
    </source>
</evidence>
<feature type="coiled-coil region" evidence="5">
    <location>
        <begin position="51"/>
        <end position="87"/>
    </location>
</feature>
<feature type="chain" id="PRO_5027768991" evidence="8">
    <location>
        <begin position="18"/>
        <end position="599"/>
    </location>
</feature>
<accession>A0A6S6T2N8</accession>